<keyword evidence="2" id="KW-0012">Acyltransferase</keyword>
<evidence type="ECO:0000313" key="3">
    <source>
        <dbReference type="Proteomes" id="UP001301140"/>
    </source>
</evidence>
<name>A0AAP3UXQ7_9PROT</name>
<gene>
    <name evidence="2" type="primary">tsaB</name>
    <name evidence="2" type="ORF">PZ740_03090</name>
</gene>
<dbReference type="AlphaFoldDB" id="A0AAP3UXQ7"/>
<dbReference type="GO" id="GO:0002949">
    <property type="term" value="P:tRNA threonylcarbamoyladenosine modification"/>
    <property type="evidence" value="ECO:0007669"/>
    <property type="project" value="InterPro"/>
</dbReference>
<dbReference type="Pfam" id="PF00814">
    <property type="entry name" value="TsaD"/>
    <property type="match status" value="1"/>
</dbReference>
<dbReference type="EC" id="2.3.1.234" evidence="2"/>
<evidence type="ECO:0000259" key="1">
    <source>
        <dbReference type="Pfam" id="PF00814"/>
    </source>
</evidence>
<dbReference type="SUPFAM" id="SSF53067">
    <property type="entry name" value="Actin-like ATPase domain"/>
    <property type="match status" value="1"/>
</dbReference>
<sequence>MQRLLAIDTTGPEASVAVVAGGETRALRDLPAATGLADALLPAIEAVLAEARVSWGDLDLLVVVTGPGGFTGVRAGVAVARALALAAGLQVLPVTRLAAVAEGWGREGGTFPCLVALDVRRGELVAQRFETPGMPAGEPVTAGVDEIARLAGEEEAILVGDGAALLGGEAGRGRAGAVNAAHAALRALAQGAVPVAGNAVLPFYARAADARPGAGAALVTAA</sequence>
<comment type="caution">
    <text evidence="2">The sequence shown here is derived from an EMBL/GenBank/DDBJ whole genome shotgun (WGS) entry which is preliminary data.</text>
</comment>
<dbReference type="Gene3D" id="3.30.420.40">
    <property type="match status" value="2"/>
</dbReference>
<keyword evidence="2" id="KW-0808">Transferase</keyword>
<feature type="domain" description="Gcp-like" evidence="1">
    <location>
        <begin position="37"/>
        <end position="151"/>
    </location>
</feature>
<dbReference type="InterPro" id="IPR000905">
    <property type="entry name" value="Gcp-like_dom"/>
</dbReference>
<dbReference type="EMBL" id="JARGEQ010000016">
    <property type="protein sequence ID" value="MDF1585367.1"/>
    <property type="molecule type" value="Genomic_DNA"/>
</dbReference>
<organism evidence="2 3">
    <name type="scientific">Marinimicrococcus flavescens</name>
    <dbReference type="NCBI Taxonomy" id="3031815"/>
    <lineage>
        <taxon>Bacteria</taxon>
        <taxon>Pseudomonadati</taxon>
        <taxon>Pseudomonadota</taxon>
        <taxon>Alphaproteobacteria</taxon>
        <taxon>Geminicoccales</taxon>
        <taxon>Geminicoccaceae</taxon>
        <taxon>Marinimicrococcus</taxon>
    </lineage>
</organism>
<accession>A0AAP3UXQ7</accession>
<dbReference type="NCBIfam" id="TIGR03725">
    <property type="entry name" value="T6A_YeaZ"/>
    <property type="match status" value="1"/>
</dbReference>
<proteinExistence type="predicted"/>
<dbReference type="InterPro" id="IPR043129">
    <property type="entry name" value="ATPase_NBD"/>
</dbReference>
<evidence type="ECO:0000313" key="2">
    <source>
        <dbReference type="EMBL" id="MDF1585367.1"/>
    </source>
</evidence>
<dbReference type="GO" id="GO:0061711">
    <property type="term" value="F:tRNA N(6)-L-threonylcarbamoyladenine synthase activity"/>
    <property type="evidence" value="ECO:0007669"/>
    <property type="project" value="UniProtKB-EC"/>
</dbReference>
<dbReference type="Proteomes" id="UP001301140">
    <property type="component" value="Unassembled WGS sequence"/>
</dbReference>
<keyword evidence="3" id="KW-1185">Reference proteome</keyword>
<dbReference type="InterPro" id="IPR022496">
    <property type="entry name" value="T6A_TsaB"/>
</dbReference>
<dbReference type="RefSeq" id="WP_327787782.1">
    <property type="nucleotide sequence ID" value="NZ_JARGEQ010000016.1"/>
</dbReference>
<reference evidence="2 3" key="1">
    <citation type="submission" date="2023-03" db="EMBL/GenBank/DDBJ databases">
        <title>YIM 152171 draft genome.</title>
        <authorList>
            <person name="Yang Z."/>
        </authorList>
    </citation>
    <scope>NUCLEOTIDE SEQUENCE [LARGE SCALE GENOMIC DNA]</scope>
    <source>
        <strain evidence="2 3">YIM 152171</strain>
    </source>
</reference>
<protein>
    <submittedName>
        <fullName evidence="2">tRNA (Adenosine(37)-N6)-threonylcarbamoyltransferase complex dimerization subunit type 1 TsaB</fullName>
        <ecNumber evidence="2">2.3.1.234</ecNumber>
    </submittedName>
</protein>